<evidence type="ECO:0000259" key="7">
    <source>
        <dbReference type="PROSITE" id="PS50888"/>
    </source>
</evidence>
<keyword evidence="2" id="KW-0805">Transcription regulation</keyword>
<keyword evidence="9" id="KW-1185">Reference proteome</keyword>
<dbReference type="SUPFAM" id="SSF47459">
    <property type="entry name" value="HLH, helix-loop-helix DNA-binding domain"/>
    <property type="match status" value="1"/>
</dbReference>
<gene>
    <name evidence="8" type="ORF">DKX38_015848</name>
</gene>
<proteinExistence type="predicted"/>
<dbReference type="Pfam" id="PF00010">
    <property type="entry name" value="HLH"/>
    <property type="match status" value="1"/>
</dbReference>
<dbReference type="PANTHER" id="PTHR46412:SF6">
    <property type="entry name" value="TRANSCRIPTION FACTOR BIM2"/>
    <property type="match status" value="1"/>
</dbReference>
<protein>
    <recommendedName>
        <fullName evidence="7">BHLH domain-containing protein</fullName>
    </recommendedName>
</protein>
<keyword evidence="4" id="KW-0804">Transcription</keyword>
<dbReference type="GO" id="GO:0003700">
    <property type="term" value="F:DNA-binding transcription factor activity"/>
    <property type="evidence" value="ECO:0007669"/>
    <property type="project" value="InterPro"/>
</dbReference>
<evidence type="ECO:0000256" key="6">
    <source>
        <dbReference type="SAM" id="MobiDB-lite"/>
    </source>
</evidence>
<feature type="domain" description="BHLH" evidence="7">
    <location>
        <begin position="86"/>
        <end position="136"/>
    </location>
</feature>
<dbReference type="PROSITE" id="PS50888">
    <property type="entry name" value="BHLH"/>
    <property type="match status" value="1"/>
</dbReference>
<feature type="region of interest" description="Disordered" evidence="6">
    <location>
        <begin position="357"/>
        <end position="378"/>
    </location>
</feature>
<sequence>MRGKGNQNQEEEECEEEEFGSRKDGPSSNFTSNNNTSCKGMFFFTLDCTILDPALFFIPFLQGWHSLCSFIPFSMADGKNSDRANAIRSKHSVTEQKRRSKINERFQILRDLIPHSDQKRDTSSFLLEVIEYVQYLQEKVQKYEGPYPGWSPEPAKLIPWVWLGNGINYFYWIFGGGGEEQLWMLLNCIAGHPQATINGSDPGAVFPGKFDENNISLTPAMLPNTPNLIESDHVTCKVLEHQPELANKIVHLPMPAPVRSDGLAAPPLEQPVSDAQSAECPITSEMLNQQELAIEAGTISISGVYSQECQCRVPGVDLSQANISVQIDLGKRANKGLTSGTSTSKDPQNPQACNQAMTHLRDASDGEDSDQARKRLKT</sequence>
<dbReference type="GO" id="GO:0006351">
    <property type="term" value="P:DNA-templated transcription"/>
    <property type="evidence" value="ECO:0007669"/>
    <property type="project" value="InterPro"/>
</dbReference>
<feature type="region of interest" description="Disordered" evidence="6">
    <location>
        <begin position="1"/>
        <end position="29"/>
    </location>
</feature>
<dbReference type="InterPro" id="IPR036638">
    <property type="entry name" value="HLH_DNA-bd_sf"/>
</dbReference>
<dbReference type="AlphaFoldDB" id="A0A5N5L6D3"/>
<evidence type="ECO:0000256" key="2">
    <source>
        <dbReference type="ARBA" id="ARBA00023015"/>
    </source>
</evidence>
<organism evidence="8 9">
    <name type="scientific">Salix brachista</name>
    <dbReference type="NCBI Taxonomy" id="2182728"/>
    <lineage>
        <taxon>Eukaryota</taxon>
        <taxon>Viridiplantae</taxon>
        <taxon>Streptophyta</taxon>
        <taxon>Embryophyta</taxon>
        <taxon>Tracheophyta</taxon>
        <taxon>Spermatophyta</taxon>
        <taxon>Magnoliopsida</taxon>
        <taxon>eudicotyledons</taxon>
        <taxon>Gunneridae</taxon>
        <taxon>Pentapetalae</taxon>
        <taxon>rosids</taxon>
        <taxon>fabids</taxon>
        <taxon>Malpighiales</taxon>
        <taxon>Salicaceae</taxon>
        <taxon>Saliceae</taxon>
        <taxon>Salix</taxon>
    </lineage>
</organism>
<dbReference type="SMART" id="SM00353">
    <property type="entry name" value="HLH"/>
    <property type="match status" value="1"/>
</dbReference>
<comment type="caution">
    <text evidence="8">The sequence shown here is derived from an EMBL/GenBank/DDBJ whole genome shotgun (WGS) entry which is preliminary data.</text>
</comment>
<dbReference type="InterPro" id="IPR044295">
    <property type="entry name" value="BIM1/2/3"/>
</dbReference>
<keyword evidence="3" id="KW-0238">DNA-binding</keyword>
<dbReference type="EMBL" id="VDCV01000010">
    <property type="protein sequence ID" value="KAB5538315.1"/>
    <property type="molecule type" value="Genomic_DNA"/>
</dbReference>
<evidence type="ECO:0000313" key="9">
    <source>
        <dbReference type="Proteomes" id="UP000326939"/>
    </source>
</evidence>
<evidence type="ECO:0000256" key="4">
    <source>
        <dbReference type="ARBA" id="ARBA00023163"/>
    </source>
</evidence>
<evidence type="ECO:0000256" key="3">
    <source>
        <dbReference type="ARBA" id="ARBA00023125"/>
    </source>
</evidence>
<name>A0A5N5L6D3_9ROSI</name>
<accession>A0A5N5L6D3</accession>
<comment type="subcellular location">
    <subcellularLocation>
        <location evidence="1">Nucleus</location>
    </subcellularLocation>
</comment>
<reference evidence="9" key="1">
    <citation type="journal article" date="2019" name="Gigascience">
        <title>De novo genome assembly of the endangered Acer yangbiense, a plant species with extremely small populations endemic to Yunnan Province, China.</title>
        <authorList>
            <person name="Yang J."/>
            <person name="Wariss H.M."/>
            <person name="Tao L."/>
            <person name="Zhang R."/>
            <person name="Yun Q."/>
            <person name="Hollingsworth P."/>
            <person name="Dao Z."/>
            <person name="Luo G."/>
            <person name="Guo H."/>
            <person name="Ma Y."/>
            <person name="Sun W."/>
        </authorList>
    </citation>
    <scope>NUCLEOTIDE SEQUENCE [LARGE SCALE GENOMIC DNA]</scope>
    <source>
        <strain evidence="9">cv. br00</strain>
    </source>
</reference>
<dbReference type="Gene3D" id="4.10.280.10">
    <property type="entry name" value="Helix-loop-helix DNA-binding domain"/>
    <property type="match status" value="1"/>
</dbReference>
<dbReference type="CDD" id="cd11453">
    <property type="entry name" value="bHLH_AtBIM_like"/>
    <property type="match status" value="1"/>
</dbReference>
<dbReference type="Proteomes" id="UP000326939">
    <property type="component" value="Chromosome 10"/>
</dbReference>
<evidence type="ECO:0000313" key="8">
    <source>
        <dbReference type="EMBL" id="KAB5538315.1"/>
    </source>
</evidence>
<evidence type="ECO:0000256" key="5">
    <source>
        <dbReference type="ARBA" id="ARBA00023242"/>
    </source>
</evidence>
<dbReference type="GO" id="GO:0003677">
    <property type="term" value="F:DNA binding"/>
    <property type="evidence" value="ECO:0007669"/>
    <property type="project" value="UniProtKB-KW"/>
</dbReference>
<keyword evidence="5" id="KW-0539">Nucleus</keyword>
<feature type="compositionally biased region" description="Acidic residues" evidence="6">
    <location>
        <begin position="9"/>
        <end position="18"/>
    </location>
</feature>
<dbReference type="PANTHER" id="PTHR46412">
    <property type="entry name" value="BES1-INTERACTING MYC-LIKE PROTEIN"/>
    <property type="match status" value="1"/>
</dbReference>
<evidence type="ECO:0000256" key="1">
    <source>
        <dbReference type="ARBA" id="ARBA00004123"/>
    </source>
</evidence>
<dbReference type="InterPro" id="IPR011598">
    <property type="entry name" value="bHLH_dom"/>
</dbReference>
<dbReference type="GO" id="GO:0005634">
    <property type="term" value="C:nucleus"/>
    <property type="evidence" value="ECO:0007669"/>
    <property type="project" value="UniProtKB-SubCell"/>
</dbReference>
<dbReference type="GO" id="GO:0046983">
    <property type="term" value="F:protein dimerization activity"/>
    <property type="evidence" value="ECO:0007669"/>
    <property type="project" value="InterPro"/>
</dbReference>
<dbReference type="FunFam" id="4.10.280.10:FF:000093">
    <property type="entry name" value="BHLH domain class transcription factor"/>
    <property type="match status" value="1"/>
</dbReference>